<feature type="domain" description="BD-FAE-like" evidence="2">
    <location>
        <begin position="119"/>
        <end position="284"/>
    </location>
</feature>
<dbReference type="EMBL" id="JAWXXV010000001">
    <property type="protein sequence ID" value="MDX5983416.1"/>
    <property type="molecule type" value="Genomic_DNA"/>
</dbReference>
<evidence type="ECO:0000313" key="4">
    <source>
        <dbReference type="Proteomes" id="UP001279660"/>
    </source>
</evidence>
<gene>
    <name evidence="3" type="ORF">SIL82_04025</name>
</gene>
<dbReference type="SUPFAM" id="SSF53474">
    <property type="entry name" value="alpha/beta-Hydrolases"/>
    <property type="match status" value="1"/>
</dbReference>
<name>A0ABU4PH99_9SPHN</name>
<keyword evidence="4" id="KW-1185">Reference proteome</keyword>
<protein>
    <submittedName>
        <fullName evidence="3">Alpha/beta hydrolase</fullName>
    </submittedName>
</protein>
<evidence type="ECO:0000313" key="3">
    <source>
        <dbReference type="EMBL" id="MDX5983416.1"/>
    </source>
</evidence>
<evidence type="ECO:0000256" key="1">
    <source>
        <dbReference type="ARBA" id="ARBA00022801"/>
    </source>
</evidence>
<dbReference type="PANTHER" id="PTHR48081:SF6">
    <property type="entry name" value="PEPTIDASE S9 PROLYL OLIGOPEPTIDASE CATALYTIC DOMAIN-CONTAINING PROTEIN"/>
    <property type="match status" value="1"/>
</dbReference>
<accession>A0ABU4PH99</accession>
<dbReference type="InterPro" id="IPR050300">
    <property type="entry name" value="GDXG_lipolytic_enzyme"/>
</dbReference>
<keyword evidence="1 3" id="KW-0378">Hydrolase</keyword>
<organism evidence="3 4">
    <name type="scientific">Sphingomonas echinoides</name>
    <dbReference type="NCBI Taxonomy" id="59803"/>
    <lineage>
        <taxon>Bacteria</taxon>
        <taxon>Pseudomonadati</taxon>
        <taxon>Pseudomonadota</taxon>
        <taxon>Alphaproteobacteria</taxon>
        <taxon>Sphingomonadales</taxon>
        <taxon>Sphingomonadaceae</taxon>
        <taxon>Sphingomonas</taxon>
    </lineage>
</organism>
<dbReference type="Pfam" id="PF20434">
    <property type="entry name" value="BD-FAE"/>
    <property type="match status" value="1"/>
</dbReference>
<dbReference type="InterPro" id="IPR049492">
    <property type="entry name" value="BD-FAE-like_dom"/>
</dbReference>
<proteinExistence type="predicted"/>
<dbReference type="InterPro" id="IPR029058">
    <property type="entry name" value="AB_hydrolase_fold"/>
</dbReference>
<dbReference type="Gene3D" id="3.40.50.1820">
    <property type="entry name" value="alpha/beta hydrolase"/>
    <property type="match status" value="1"/>
</dbReference>
<sequence>MPVIDRRSAILGTLASGWAARGLAQTPPPRVGGAAPATALPEPDETIDLWPKGAPGAPPTLPVETVDERSKDHALNDRAVQGISRPRLVVFRPSTPNGAALLVTPGGGYRLVVIDKEGYEIGRWLAARGFTVFVLFYRLPGDGWAAGPDVALADAQRAMRLIRVRSADYGIVPERVGAMGFSAGGHVCGDLATRFDTPVYAPVDAADRLSARPCLAAPIYAVQSMAAEVAHAGSRALLLGPSPSAALERAHSTAANVSPRTPPCFLLHAEDDGVVKVENTLAFRAACVRAGVPVEMHLFAQGGHGFGLRGTVGKPVAAWPELFLGWARTQGFG</sequence>
<reference evidence="3 4" key="1">
    <citation type="submission" date="2023-11" db="EMBL/GenBank/DDBJ databases">
        <title>MicrobeMod: A computational toolkit for identifying prokaryotic methylation and restriction-modification with nanopore sequencing.</title>
        <authorList>
            <person name="Crits-Christoph A."/>
            <person name="Kang S.C."/>
            <person name="Lee H."/>
            <person name="Ostrov N."/>
        </authorList>
    </citation>
    <scope>NUCLEOTIDE SEQUENCE [LARGE SCALE GENOMIC DNA]</scope>
    <source>
        <strain evidence="3 4">ATCC 14820</strain>
    </source>
</reference>
<dbReference type="RefSeq" id="WP_040601607.1">
    <property type="nucleotide sequence ID" value="NZ_JAWXXV010000001.1"/>
</dbReference>
<dbReference type="PANTHER" id="PTHR48081">
    <property type="entry name" value="AB HYDROLASE SUPERFAMILY PROTEIN C4A8.06C"/>
    <property type="match status" value="1"/>
</dbReference>
<dbReference type="Proteomes" id="UP001279660">
    <property type="component" value="Unassembled WGS sequence"/>
</dbReference>
<comment type="caution">
    <text evidence="3">The sequence shown here is derived from an EMBL/GenBank/DDBJ whole genome shotgun (WGS) entry which is preliminary data.</text>
</comment>
<dbReference type="GO" id="GO:0016787">
    <property type="term" value="F:hydrolase activity"/>
    <property type="evidence" value="ECO:0007669"/>
    <property type="project" value="UniProtKB-KW"/>
</dbReference>
<evidence type="ECO:0000259" key="2">
    <source>
        <dbReference type="Pfam" id="PF20434"/>
    </source>
</evidence>